<sequence length="103" mass="11792">MVVNELFLIVIPTVILIFWPEIDARYVLFVSNLFKGLVNVAIIFFPQKELRYRCFQVLVLMRLFCVDKSNYPNAAFTIAANQVSQITAIKHTASRKGTLKTNP</sequence>
<evidence type="ECO:0000313" key="2">
    <source>
        <dbReference type="Proteomes" id="UP000887540"/>
    </source>
</evidence>
<keyword evidence="1" id="KW-0812">Transmembrane</keyword>
<feature type="transmembrane region" description="Helical" evidence="1">
    <location>
        <begin position="26"/>
        <end position="45"/>
    </location>
</feature>
<accession>A0A914EIS8</accession>
<organism evidence="2 3">
    <name type="scientific">Acrobeloides nanus</name>
    <dbReference type="NCBI Taxonomy" id="290746"/>
    <lineage>
        <taxon>Eukaryota</taxon>
        <taxon>Metazoa</taxon>
        <taxon>Ecdysozoa</taxon>
        <taxon>Nematoda</taxon>
        <taxon>Chromadorea</taxon>
        <taxon>Rhabditida</taxon>
        <taxon>Tylenchina</taxon>
        <taxon>Cephalobomorpha</taxon>
        <taxon>Cephaloboidea</taxon>
        <taxon>Cephalobidae</taxon>
        <taxon>Acrobeloides</taxon>
    </lineage>
</organism>
<dbReference type="AlphaFoldDB" id="A0A914EIS8"/>
<proteinExistence type="predicted"/>
<reference evidence="3" key="1">
    <citation type="submission" date="2022-11" db="UniProtKB">
        <authorList>
            <consortium name="WormBaseParasite"/>
        </authorList>
    </citation>
    <scope>IDENTIFICATION</scope>
</reference>
<evidence type="ECO:0000256" key="1">
    <source>
        <dbReference type="SAM" id="Phobius"/>
    </source>
</evidence>
<keyword evidence="1" id="KW-1133">Transmembrane helix</keyword>
<keyword evidence="1" id="KW-0472">Membrane</keyword>
<dbReference type="WBParaSite" id="ACRNAN_scaffold8031.g22579.t1">
    <property type="protein sequence ID" value="ACRNAN_scaffold8031.g22579.t1"/>
    <property type="gene ID" value="ACRNAN_scaffold8031.g22579"/>
</dbReference>
<evidence type="ECO:0000313" key="3">
    <source>
        <dbReference type="WBParaSite" id="ACRNAN_scaffold8031.g22579.t1"/>
    </source>
</evidence>
<keyword evidence="2" id="KW-1185">Reference proteome</keyword>
<protein>
    <submittedName>
        <fullName evidence="3">Uncharacterized protein</fullName>
    </submittedName>
</protein>
<dbReference type="Proteomes" id="UP000887540">
    <property type="component" value="Unplaced"/>
</dbReference>
<name>A0A914EIS8_9BILA</name>